<dbReference type="EMBL" id="AP022870">
    <property type="protein sequence ID" value="BCB78711.1"/>
    <property type="molecule type" value="Genomic_DNA"/>
</dbReference>
<evidence type="ECO:0008006" key="3">
    <source>
        <dbReference type="Google" id="ProtNLM"/>
    </source>
</evidence>
<dbReference type="KEGG" id="pfla:Pflav_051210"/>
<proteinExistence type="predicted"/>
<evidence type="ECO:0000313" key="1">
    <source>
        <dbReference type="EMBL" id="BCB78711.1"/>
    </source>
</evidence>
<dbReference type="InterPro" id="IPR036661">
    <property type="entry name" value="Luciferase-like_sf"/>
</dbReference>
<dbReference type="AlphaFoldDB" id="A0A6F8XYA9"/>
<accession>A0A6F8XYA9</accession>
<gene>
    <name evidence="1" type="ORF">Pflav_051210</name>
</gene>
<protein>
    <recommendedName>
        <fullName evidence="3">Luciferase-like domain-containing protein</fullName>
    </recommendedName>
</protein>
<reference evidence="1 2" key="1">
    <citation type="submission" date="2020-03" db="EMBL/GenBank/DDBJ databases">
        <title>Whole genome shotgun sequence of Phytohabitans flavus NBRC 107702.</title>
        <authorList>
            <person name="Komaki H."/>
            <person name="Tamura T."/>
        </authorList>
    </citation>
    <scope>NUCLEOTIDE SEQUENCE [LARGE SCALE GENOMIC DNA]</scope>
    <source>
        <strain evidence="1 2">NBRC 107702</strain>
    </source>
</reference>
<evidence type="ECO:0000313" key="2">
    <source>
        <dbReference type="Proteomes" id="UP000502508"/>
    </source>
</evidence>
<dbReference type="GO" id="GO:0016705">
    <property type="term" value="F:oxidoreductase activity, acting on paired donors, with incorporation or reduction of molecular oxygen"/>
    <property type="evidence" value="ECO:0007669"/>
    <property type="project" value="InterPro"/>
</dbReference>
<dbReference type="SUPFAM" id="SSF51679">
    <property type="entry name" value="Bacterial luciferase-like"/>
    <property type="match status" value="1"/>
</dbReference>
<dbReference type="Gene3D" id="3.20.20.30">
    <property type="entry name" value="Luciferase-like domain"/>
    <property type="match status" value="1"/>
</dbReference>
<sequence length="60" mass="6373">MGYDSIAQRSVTGSAEQIAEGIAAWVEAGATTVVLQPTPDDPDPEGFMRFVAQEVRPLVP</sequence>
<keyword evidence="2" id="KW-1185">Reference proteome</keyword>
<dbReference type="Proteomes" id="UP000502508">
    <property type="component" value="Chromosome"/>
</dbReference>
<reference evidence="1 2" key="2">
    <citation type="submission" date="2020-03" db="EMBL/GenBank/DDBJ databases">
        <authorList>
            <person name="Ichikawa N."/>
            <person name="Kimura A."/>
            <person name="Kitahashi Y."/>
            <person name="Uohara A."/>
        </authorList>
    </citation>
    <scope>NUCLEOTIDE SEQUENCE [LARGE SCALE GENOMIC DNA]</scope>
    <source>
        <strain evidence="1 2">NBRC 107702</strain>
    </source>
</reference>
<organism evidence="1 2">
    <name type="scientific">Phytohabitans flavus</name>
    <dbReference type="NCBI Taxonomy" id="1076124"/>
    <lineage>
        <taxon>Bacteria</taxon>
        <taxon>Bacillati</taxon>
        <taxon>Actinomycetota</taxon>
        <taxon>Actinomycetes</taxon>
        <taxon>Micromonosporales</taxon>
        <taxon>Micromonosporaceae</taxon>
    </lineage>
</organism>
<name>A0A6F8XYA9_9ACTN</name>